<evidence type="ECO:0000256" key="4">
    <source>
        <dbReference type="ARBA" id="ARBA00023157"/>
    </source>
</evidence>
<keyword evidence="1" id="KW-0719">Serine esterase</keyword>
<dbReference type="EMBL" id="LVCJ01000008">
    <property type="protein sequence ID" value="OAL38796.1"/>
    <property type="molecule type" value="Genomic_DNA"/>
</dbReference>
<evidence type="ECO:0000256" key="1">
    <source>
        <dbReference type="ARBA" id="ARBA00022487"/>
    </source>
</evidence>
<comment type="similarity">
    <text evidence="5">Belongs to the tannase family.</text>
</comment>
<dbReference type="RefSeq" id="XP_022503808.1">
    <property type="nucleotide sequence ID" value="XM_022640308.1"/>
</dbReference>
<accession>A0A178DAL5</accession>
<keyword evidence="7" id="KW-1185">Reference proteome</keyword>
<evidence type="ECO:0000256" key="5">
    <source>
        <dbReference type="RuleBase" id="RU361238"/>
    </source>
</evidence>
<reference evidence="6 7" key="1">
    <citation type="submission" date="2016-03" db="EMBL/GenBank/DDBJ databases">
        <title>The draft genome sequence of Fonsecaea nubica causative agent of cutaneous subcutaneous infection in human host.</title>
        <authorList>
            <person name="Costa F."/>
            <person name="Sybren D.H."/>
            <person name="Raittz R.T."/>
            <person name="Weiss V.A."/>
            <person name="Leao A.C."/>
            <person name="Gomes R."/>
            <person name="De Souza E.M."/>
            <person name="Pedrosa F.O."/>
            <person name="Steffens M.B."/>
            <person name="Bombassaro A."/>
            <person name="Tadra-Sfeir M.Z."/>
            <person name="Moreno L.F."/>
            <person name="Najafzadeh M.J."/>
            <person name="Felipe M.S."/>
            <person name="Teixeira M."/>
            <person name="Sun J."/>
            <person name="Xi L."/>
            <person name="Castro M.A."/>
            <person name="Vicente V.A."/>
        </authorList>
    </citation>
    <scope>NUCLEOTIDE SEQUENCE [LARGE SCALE GENOMIC DNA]</scope>
    <source>
        <strain evidence="6 7">CBS 269.64</strain>
    </source>
</reference>
<dbReference type="AlphaFoldDB" id="A0A178DAL5"/>
<organism evidence="6 7">
    <name type="scientific">Fonsecaea nubica</name>
    <dbReference type="NCBI Taxonomy" id="856822"/>
    <lineage>
        <taxon>Eukaryota</taxon>
        <taxon>Fungi</taxon>
        <taxon>Dikarya</taxon>
        <taxon>Ascomycota</taxon>
        <taxon>Pezizomycotina</taxon>
        <taxon>Eurotiomycetes</taxon>
        <taxon>Chaetothyriomycetidae</taxon>
        <taxon>Chaetothyriales</taxon>
        <taxon>Herpotrichiellaceae</taxon>
        <taxon>Fonsecaea</taxon>
    </lineage>
</organism>
<feature type="signal peptide" evidence="5">
    <location>
        <begin position="1"/>
        <end position="21"/>
    </location>
</feature>
<dbReference type="Pfam" id="PF07519">
    <property type="entry name" value="Tannase"/>
    <property type="match status" value="1"/>
</dbReference>
<name>A0A178DAL5_9EURO</name>
<feature type="chain" id="PRO_5007949575" description="Carboxylic ester hydrolase" evidence="5">
    <location>
        <begin position="22"/>
        <end position="208"/>
    </location>
</feature>
<dbReference type="InterPro" id="IPR011118">
    <property type="entry name" value="Tannase/feruloyl_esterase"/>
</dbReference>
<sequence>MSLKVFCLLTAVLMAVSPAWAVLPRSTSDIQKILPGGATVLRTVSLGPNSTFGDVNEVAYPRNSTGLPALCAATINVTSSTTSSFRFGLYLPQEWNARFAAVGTGGIDGGINWPAMGPMFKYGFAVASTDTGHNSTNSSATWALRGPETVADWAYRAIHGSTVLAKHIVSGYYAAPIKFFYYNGCSTGGFQTSGVWSVHGLGWFRPRT</sequence>
<dbReference type="PANTHER" id="PTHR33938:SF2">
    <property type="entry name" value="CARBOXYLIC ESTER HYDROLASE"/>
    <property type="match status" value="1"/>
</dbReference>
<evidence type="ECO:0000256" key="2">
    <source>
        <dbReference type="ARBA" id="ARBA00022729"/>
    </source>
</evidence>
<dbReference type="EC" id="3.1.1.-" evidence="5"/>
<evidence type="ECO:0000313" key="7">
    <source>
        <dbReference type="Proteomes" id="UP000185904"/>
    </source>
</evidence>
<keyword evidence="3 5" id="KW-0378">Hydrolase</keyword>
<dbReference type="GO" id="GO:0052689">
    <property type="term" value="F:carboxylic ester hydrolase activity"/>
    <property type="evidence" value="ECO:0007669"/>
    <property type="project" value="UniProtKB-KW"/>
</dbReference>
<gene>
    <name evidence="6" type="ORF">AYO20_02002</name>
</gene>
<dbReference type="PANTHER" id="PTHR33938">
    <property type="entry name" value="FERULOYL ESTERASE B-RELATED"/>
    <property type="match status" value="1"/>
</dbReference>
<proteinExistence type="inferred from homology"/>
<evidence type="ECO:0000313" key="6">
    <source>
        <dbReference type="EMBL" id="OAL38796.1"/>
    </source>
</evidence>
<comment type="caution">
    <text evidence="6">The sequence shown here is derived from an EMBL/GenBank/DDBJ whole genome shotgun (WGS) entry which is preliminary data.</text>
</comment>
<evidence type="ECO:0000256" key="3">
    <source>
        <dbReference type="ARBA" id="ARBA00022801"/>
    </source>
</evidence>
<dbReference type="Proteomes" id="UP000185904">
    <property type="component" value="Unassembled WGS sequence"/>
</dbReference>
<keyword evidence="2 5" id="KW-0732">Signal</keyword>
<dbReference type="OrthoDB" id="3039123at2759"/>
<dbReference type="GeneID" id="34585426"/>
<protein>
    <recommendedName>
        <fullName evidence="5">Carboxylic ester hydrolase</fullName>
        <ecNumber evidence="5">3.1.1.-</ecNumber>
    </recommendedName>
</protein>
<keyword evidence="4" id="KW-1015">Disulfide bond</keyword>